<dbReference type="EMBL" id="ML978726">
    <property type="protein sequence ID" value="KAF2086128.1"/>
    <property type="molecule type" value="Genomic_DNA"/>
</dbReference>
<protein>
    <submittedName>
        <fullName evidence="2">Uncharacterized protein</fullName>
    </submittedName>
</protein>
<name>A0A9P4LYM9_9PEZI</name>
<dbReference type="PANTHER" id="PTHR37332">
    <property type="entry name" value="EXPRESSED PROTEIN"/>
    <property type="match status" value="1"/>
</dbReference>
<feature type="non-terminal residue" evidence="2">
    <location>
        <position position="1"/>
    </location>
</feature>
<reference evidence="2" key="1">
    <citation type="journal article" date="2020" name="Stud. Mycol.">
        <title>101 Dothideomycetes genomes: a test case for predicting lifestyles and emergence of pathogens.</title>
        <authorList>
            <person name="Haridas S."/>
            <person name="Albert R."/>
            <person name="Binder M."/>
            <person name="Bloem J."/>
            <person name="Labutti K."/>
            <person name="Salamov A."/>
            <person name="Andreopoulos B."/>
            <person name="Baker S."/>
            <person name="Barry K."/>
            <person name="Bills G."/>
            <person name="Bluhm B."/>
            <person name="Cannon C."/>
            <person name="Castanera R."/>
            <person name="Culley D."/>
            <person name="Daum C."/>
            <person name="Ezra D."/>
            <person name="Gonzalez J."/>
            <person name="Henrissat B."/>
            <person name="Kuo A."/>
            <person name="Liang C."/>
            <person name="Lipzen A."/>
            <person name="Lutzoni F."/>
            <person name="Magnuson J."/>
            <person name="Mondo S."/>
            <person name="Nolan M."/>
            <person name="Ohm R."/>
            <person name="Pangilinan J."/>
            <person name="Park H.-J."/>
            <person name="Ramirez L."/>
            <person name="Alfaro M."/>
            <person name="Sun H."/>
            <person name="Tritt A."/>
            <person name="Yoshinaga Y."/>
            <person name="Zwiers L.-H."/>
            <person name="Turgeon B."/>
            <person name="Goodwin S."/>
            <person name="Spatafora J."/>
            <person name="Crous P."/>
            <person name="Grigoriev I."/>
        </authorList>
    </citation>
    <scope>NUCLEOTIDE SEQUENCE</scope>
    <source>
        <strain evidence="2">CBS 121410</strain>
    </source>
</reference>
<organism evidence="2 3">
    <name type="scientific">Saccharata proteae CBS 121410</name>
    <dbReference type="NCBI Taxonomy" id="1314787"/>
    <lineage>
        <taxon>Eukaryota</taxon>
        <taxon>Fungi</taxon>
        <taxon>Dikarya</taxon>
        <taxon>Ascomycota</taxon>
        <taxon>Pezizomycotina</taxon>
        <taxon>Dothideomycetes</taxon>
        <taxon>Dothideomycetes incertae sedis</taxon>
        <taxon>Botryosphaeriales</taxon>
        <taxon>Saccharataceae</taxon>
        <taxon>Saccharata</taxon>
    </lineage>
</organism>
<evidence type="ECO:0000313" key="2">
    <source>
        <dbReference type="EMBL" id="KAF2086128.1"/>
    </source>
</evidence>
<gene>
    <name evidence="2" type="ORF">K490DRAFT_5292</name>
</gene>
<evidence type="ECO:0000313" key="3">
    <source>
        <dbReference type="Proteomes" id="UP000799776"/>
    </source>
</evidence>
<sequence length="279" mass="29854">NPTAVFQSIHDMASKRISTLDYLRKAHDGRVYWFNTALFTRADLAKMPSFNPRALSRRATNYLLLGFSLPAVLDLNAQNATEFLRTLNALLLEFETYQSIHPPDGSASSLSRGRVAGMFKRATHAATGITTSARSGRRGSSATTELGFPDPADAVSTTSLPGSSGVPTTGSGEHADHLLPGEEYALLLTPALPFDPDFFQTFSTLCDVLIDVYTRIMTLVSGPEVCGAGSSVSELFAKADARVRKLLIQNVVRDFEVGSRDGAKSEVAGVGKVVLGGLL</sequence>
<feature type="non-terminal residue" evidence="2">
    <location>
        <position position="279"/>
    </location>
</feature>
<dbReference type="PANTHER" id="PTHR37332:SF1">
    <property type="entry name" value="ELMO DOMAIN-CONTAINING PROTEIN"/>
    <property type="match status" value="1"/>
</dbReference>
<comment type="caution">
    <text evidence="2">The sequence shown here is derived from an EMBL/GenBank/DDBJ whole genome shotgun (WGS) entry which is preliminary data.</text>
</comment>
<feature type="compositionally biased region" description="Low complexity" evidence="1">
    <location>
        <begin position="155"/>
        <end position="172"/>
    </location>
</feature>
<feature type="region of interest" description="Disordered" evidence="1">
    <location>
        <begin position="129"/>
        <end position="175"/>
    </location>
</feature>
<dbReference type="Proteomes" id="UP000799776">
    <property type="component" value="Unassembled WGS sequence"/>
</dbReference>
<evidence type="ECO:0000256" key="1">
    <source>
        <dbReference type="SAM" id="MobiDB-lite"/>
    </source>
</evidence>
<dbReference type="AlphaFoldDB" id="A0A9P4LYM9"/>
<keyword evidence="3" id="KW-1185">Reference proteome</keyword>
<dbReference type="OrthoDB" id="14339at2759"/>
<proteinExistence type="predicted"/>
<feature type="compositionally biased region" description="Low complexity" evidence="1">
    <location>
        <begin position="130"/>
        <end position="144"/>
    </location>
</feature>
<accession>A0A9P4LYM9</accession>